<keyword evidence="2" id="KW-1185">Reference proteome</keyword>
<accession>A0A1Y0I7M5</accession>
<dbReference type="InterPro" id="IPR022484">
    <property type="entry name" value="PEP-CTERM/exosrtase_acylTfrase"/>
</dbReference>
<evidence type="ECO:0000313" key="1">
    <source>
        <dbReference type="EMBL" id="ARU56199.1"/>
    </source>
</evidence>
<sequence length="260" mass="29766">MGSGMPSANISELFDSYFEIVYAHSAALRDETYKIRYDVYCRELAFEDESAFPDKMERDETDSYSHHYLIKHRRSGMYAGTVRVVDPNLTSDAVLCPIEQYCSESITDEVLNPVKLANNTYCEVSRLAVPDTFRRRTGEKGKPFIYEGERISMTETEKKAFPYIAVGLYLAAAAHFINSPKLSHIFVMMEPRLSIHLRRTGIDFRQIGEVVEYHGERAPFHIDKERLLGGMNPMIRALYDCIETSICAQVSEHTPELWAP</sequence>
<organism evidence="1 2">
    <name type="scientific">Oleiphilus messinensis</name>
    <dbReference type="NCBI Taxonomy" id="141451"/>
    <lineage>
        <taxon>Bacteria</taxon>
        <taxon>Pseudomonadati</taxon>
        <taxon>Pseudomonadota</taxon>
        <taxon>Gammaproteobacteria</taxon>
        <taxon>Oceanospirillales</taxon>
        <taxon>Oleiphilaceae</taxon>
        <taxon>Oleiphilus</taxon>
    </lineage>
</organism>
<dbReference type="Gene3D" id="3.40.630.30">
    <property type="match status" value="1"/>
</dbReference>
<name>A0A1Y0I7M5_9GAMM</name>
<dbReference type="Pfam" id="PF13444">
    <property type="entry name" value="Acetyltransf_5"/>
    <property type="match status" value="1"/>
</dbReference>
<dbReference type="InterPro" id="IPR016181">
    <property type="entry name" value="Acyl_CoA_acyltransferase"/>
</dbReference>
<gene>
    <name evidence="1" type="ORF">OLMES_2126</name>
</gene>
<proteinExistence type="predicted"/>
<reference evidence="1 2" key="1">
    <citation type="submission" date="2017-05" db="EMBL/GenBank/DDBJ databases">
        <title>Genomic insights into alkan degradation activity of Oleiphilus messinensis.</title>
        <authorList>
            <person name="Kozyavkin S.A."/>
            <person name="Slesarev A.I."/>
            <person name="Golyshin P.N."/>
            <person name="Korzhenkov A."/>
            <person name="Golyshina O.N."/>
            <person name="Toshchakov S.V."/>
        </authorList>
    </citation>
    <scope>NUCLEOTIDE SEQUENCE [LARGE SCALE GENOMIC DNA]</scope>
    <source>
        <strain evidence="1 2">ME102</strain>
    </source>
</reference>
<dbReference type="GO" id="GO:0016740">
    <property type="term" value="F:transferase activity"/>
    <property type="evidence" value="ECO:0007669"/>
    <property type="project" value="UniProtKB-KW"/>
</dbReference>
<protein>
    <submittedName>
        <fullName evidence="1">Acetyltransferase</fullName>
    </submittedName>
</protein>
<dbReference type="AlphaFoldDB" id="A0A1Y0I7M5"/>
<dbReference type="SUPFAM" id="SSF55729">
    <property type="entry name" value="Acyl-CoA N-acyltransferases (Nat)"/>
    <property type="match status" value="1"/>
</dbReference>
<dbReference type="EMBL" id="CP021425">
    <property type="protein sequence ID" value="ARU56199.1"/>
    <property type="molecule type" value="Genomic_DNA"/>
</dbReference>
<dbReference type="NCBIfam" id="TIGR03694">
    <property type="entry name" value="exosort_acyl"/>
    <property type="match status" value="1"/>
</dbReference>
<evidence type="ECO:0000313" key="2">
    <source>
        <dbReference type="Proteomes" id="UP000196027"/>
    </source>
</evidence>
<dbReference type="KEGG" id="ome:OLMES_2126"/>
<keyword evidence="1" id="KW-0808">Transferase</keyword>
<dbReference type="Proteomes" id="UP000196027">
    <property type="component" value="Chromosome"/>
</dbReference>